<reference evidence="6" key="1">
    <citation type="submission" date="2017-09" db="EMBL/GenBank/DDBJ databases">
        <title>Complete Genome Sequence of ansamitocin-producing Bacterium Actinosynnema pretiosum X47.</title>
        <authorList>
            <person name="Cao G."/>
            <person name="Zong G."/>
            <person name="Zhong C."/>
            <person name="Fu J."/>
        </authorList>
    </citation>
    <scope>NUCLEOTIDE SEQUENCE [LARGE SCALE GENOMIC DNA]</scope>
    <source>
        <strain evidence="6">X47</strain>
    </source>
</reference>
<dbReference type="PROSITE" id="PS50206">
    <property type="entry name" value="RHODANESE_3"/>
    <property type="match status" value="1"/>
</dbReference>
<dbReference type="AlphaFoldDB" id="A0A290ZAJ0"/>
<feature type="signal peptide" evidence="3">
    <location>
        <begin position="1"/>
        <end position="26"/>
    </location>
</feature>
<dbReference type="Proteomes" id="UP000218505">
    <property type="component" value="Chromosome"/>
</dbReference>
<dbReference type="PROSITE" id="PS50056">
    <property type="entry name" value="TYR_PHOSPHATASE_2"/>
    <property type="match status" value="1"/>
</dbReference>
<dbReference type="GO" id="GO:0004725">
    <property type="term" value="F:protein tyrosine phosphatase activity"/>
    <property type="evidence" value="ECO:0007669"/>
    <property type="project" value="UniProtKB-EC"/>
</dbReference>
<comment type="similarity">
    <text evidence="1">Belongs to the protein-tyrosine phosphatase family.</text>
</comment>
<evidence type="ECO:0000256" key="3">
    <source>
        <dbReference type="SAM" id="SignalP"/>
    </source>
</evidence>
<dbReference type="PANTHER" id="PTHR31126:SF1">
    <property type="entry name" value="TYROSINE SPECIFIC PROTEIN PHOSPHATASES DOMAIN-CONTAINING PROTEIN"/>
    <property type="match status" value="1"/>
</dbReference>
<evidence type="ECO:0000313" key="6">
    <source>
        <dbReference type="EMBL" id="ATE56004.1"/>
    </source>
</evidence>
<keyword evidence="3" id="KW-0732">Signal</keyword>
<dbReference type="InterPro" id="IPR000387">
    <property type="entry name" value="Tyr_Pase_dom"/>
</dbReference>
<dbReference type="RefSeq" id="WP_096495831.1">
    <property type="nucleotide sequence ID" value="NZ_CP023445.1"/>
</dbReference>
<dbReference type="Gene3D" id="3.90.190.10">
    <property type="entry name" value="Protein tyrosine phosphatase superfamily"/>
    <property type="match status" value="1"/>
</dbReference>
<dbReference type="InterPro" id="IPR016130">
    <property type="entry name" value="Tyr_Pase_AS"/>
</dbReference>
<dbReference type="KEGG" id="apre:CNX65_24270"/>
<dbReference type="EC" id="3.1.3.48" evidence="2"/>
<dbReference type="InterPro" id="IPR029021">
    <property type="entry name" value="Prot-tyrosine_phosphatase-like"/>
</dbReference>
<protein>
    <recommendedName>
        <fullName evidence="2">protein-tyrosine-phosphatase</fullName>
        <ecNumber evidence="2">3.1.3.48</ecNumber>
    </recommendedName>
</protein>
<gene>
    <name evidence="6" type="ORF">CNX65_24270</name>
</gene>
<dbReference type="InterPro" id="IPR026893">
    <property type="entry name" value="Tyr/Ser_Pase_IphP-type"/>
</dbReference>
<name>A0A290ZAJ0_9PSEU</name>
<evidence type="ECO:0000259" key="5">
    <source>
        <dbReference type="PROSITE" id="PS50206"/>
    </source>
</evidence>
<dbReference type="PANTHER" id="PTHR31126">
    <property type="entry name" value="TYROSINE-PROTEIN PHOSPHATASE"/>
    <property type="match status" value="1"/>
</dbReference>
<dbReference type="PROSITE" id="PS00383">
    <property type="entry name" value="TYR_PHOSPHATASE_1"/>
    <property type="match status" value="1"/>
</dbReference>
<evidence type="ECO:0000256" key="1">
    <source>
        <dbReference type="ARBA" id="ARBA00009580"/>
    </source>
</evidence>
<evidence type="ECO:0000256" key="2">
    <source>
        <dbReference type="ARBA" id="ARBA00013064"/>
    </source>
</evidence>
<dbReference type="Pfam" id="PF13350">
    <property type="entry name" value="Y_phosphatase3"/>
    <property type="match status" value="1"/>
</dbReference>
<dbReference type="SUPFAM" id="SSF52799">
    <property type="entry name" value="(Phosphotyrosine protein) phosphatases II"/>
    <property type="match status" value="1"/>
</dbReference>
<dbReference type="EMBL" id="CP023445">
    <property type="protein sequence ID" value="ATE56004.1"/>
    <property type="molecule type" value="Genomic_DNA"/>
</dbReference>
<evidence type="ECO:0000313" key="7">
    <source>
        <dbReference type="Proteomes" id="UP000218505"/>
    </source>
</evidence>
<organism evidence="6 7">
    <name type="scientific">Actinosynnema pretiosum</name>
    <dbReference type="NCBI Taxonomy" id="42197"/>
    <lineage>
        <taxon>Bacteria</taxon>
        <taxon>Bacillati</taxon>
        <taxon>Actinomycetota</taxon>
        <taxon>Actinomycetes</taxon>
        <taxon>Pseudonocardiales</taxon>
        <taxon>Pseudonocardiaceae</taxon>
        <taxon>Actinosynnema</taxon>
    </lineage>
</organism>
<accession>A0A290ZAJ0</accession>
<sequence>MRGLRVVVAAIGVLGLVTGLTAPAGAAPEAVAFTQATAVRGADGGHALSWASAAGSVRITAVTSPDATGGVELGQSGGTGALTVPPLPAADRWYFRLTPDRGDPLVVADRHLGFASARNFRDVGGYRTSDGRWVRSGVLYRSNKLSGLDADEQRRLTGLGVVKVVDLRNLVERLEEPDRLPAGVAHQVADVASLEHGVRFHDQALMTLLEAIAAGLLSGSSDLGQSVGYPFMVNFVGADRAFRDFLTAVATAPGPVVVHCSAGKDRTGWATAVLLTLLGVPAEVVEADFLASNTYTGNPRAVELSWLRAAQNQVQRLYGGFDAYLRQGIGLDEATITALRAKFLV</sequence>
<feature type="domain" description="Tyrosine specific protein phosphatases" evidence="4">
    <location>
        <begin position="243"/>
        <end position="268"/>
    </location>
</feature>
<feature type="chain" id="PRO_5012086938" description="protein-tyrosine-phosphatase" evidence="3">
    <location>
        <begin position="27"/>
        <end position="345"/>
    </location>
</feature>
<evidence type="ECO:0000259" key="4">
    <source>
        <dbReference type="PROSITE" id="PS50056"/>
    </source>
</evidence>
<proteinExistence type="inferred from homology"/>
<feature type="domain" description="Rhodanese" evidence="5">
    <location>
        <begin position="255"/>
        <end position="333"/>
    </location>
</feature>
<keyword evidence="7" id="KW-1185">Reference proteome</keyword>
<dbReference type="InterPro" id="IPR001763">
    <property type="entry name" value="Rhodanese-like_dom"/>
</dbReference>